<dbReference type="Proteomes" id="UP000231516">
    <property type="component" value="Unassembled WGS sequence"/>
</dbReference>
<feature type="domain" description="CBS" evidence="6">
    <location>
        <begin position="135"/>
        <end position="192"/>
    </location>
</feature>
<comment type="caution">
    <text evidence="7">The sequence shown here is derived from an EMBL/GenBank/DDBJ whole genome shotgun (WGS) entry which is preliminary data.</text>
</comment>
<dbReference type="CDD" id="cd04590">
    <property type="entry name" value="CBS_pair_CorC_HlyC_assoc"/>
    <property type="match status" value="1"/>
</dbReference>
<feature type="domain" description="CBS" evidence="6">
    <location>
        <begin position="70"/>
        <end position="127"/>
    </location>
</feature>
<organism evidence="7 8">
    <name type="scientific">Paramylibacter kogurei</name>
    <dbReference type="NCBI Taxonomy" id="1889778"/>
    <lineage>
        <taxon>Bacteria</taxon>
        <taxon>Pseudomonadati</taxon>
        <taxon>Pseudomonadota</taxon>
        <taxon>Alphaproteobacteria</taxon>
        <taxon>Rhodobacterales</taxon>
        <taxon>Paracoccaceae</taxon>
        <taxon>Paramylibacter</taxon>
    </lineage>
</organism>
<evidence type="ECO:0000313" key="7">
    <source>
        <dbReference type="EMBL" id="PIB23973.1"/>
    </source>
</evidence>
<dbReference type="SUPFAM" id="SSF54631">
    <property type="entry name" value="CBS-domain pair"/>
    <property type="match status" value="1"/>
</dbReference>
<dbReference type="Pfam" id="PF00571">
    <property type="entry name" value="CBS"/>
    <property type="match status" value="2"/>
</dbReference>
<dbReference type="FunFam" id="3.10.580.10:FF:000002">
    <property type="entry name" value="Magnesium/cobalt efflux protein CorC"/>
    <property type="match status" value="1"/>
</dbReference>
<feature type="compositionally biased region" description="Polar residues" evidence="5">
    <location>
        <begin position="1"/>
        <end position="19"/>
    </location>
</feature>
<reference evidence="7 8" key="1">
    <citation type="submission" date="2016-08" db="EMBL/GenBank/DDBJ databases">
        <title>Draft genome of Amylibacter sp. strain 4G11.</title>
        <authorList>
            <person name="Wong S.-K."/>
            <person name="Hamasaki K."/>
            <person name="Yoshizawa S."/>
        </authorList>
    </citation>
    <scope>NUCLEOTIDE SEQUENCE [LARGE SCALE GENOMIC DNA]</scope>
    <source>
        <strain evidence="7 8">4G11</strain>
    </source>
</reference>
<dbReference type="Gene3D" id="3.30.465.10">
    <property type="match status" value="1"/>
</dbReference>
<dbReference type="SUPFAM" id="SSF56176">
    <property type="entry name" value="FAD-binding/transporter-associated domain-like"/>
    <property type="match status" value="1"/>
</dbReference>
<evidence type="ECO:0000256" key="3">
    <source>
        <dbReference type="ARBA" id="ARBA00023122"/>
    </source>
</evidence>
<evidence type="ECO:0000256" key="4">
    <source>
        <dbReference type="PROSITE-ProRule" id="PRU00703"/>
    </source>
</evidence>
<dbReference type="Pfam" id="PF03471">
    <property type="entry name" value="CorC_HlyC"/>
    <property type="match status" value="1"/>
</dbReference>
<dbReference type="SMART" id="SM00116">
    <property type="entry name" value="CBS"/>
    <property type="match status" value="2"/>
</dbReference>
<dbReference type="GO" id="GO:0050660">
    <property type="term" value="F:flavin adenine dinucleotide binding"/>
    <property type="evidence" value="ECO:0007669"/>
    <property type="project" value="InterPro"/>
</dbReference>
<sequence length="291" mass="32185">MGDTTDGSSSAAQRAQTQVEQKKGGFLKRLFAPSETTEIVQHHTHEHITIMPAGGLGNLRNLRVDDVAIPRPDIVAVGNDIDLDGLVDVFRDSGYSRVPVYNETLDEPLGMIHLKDVALKHGFNGKTRQFNVEKMMRPLLFAPPSMPIGVLLQKMQTDRLHMALVIDEYGGVDGLVTIEDLVEQVVGEIADEHDAKEDEPWVEEKTGVYLVQARADLEDFEKVLGVDLLNDTEDEDIDTMGGLVFMLSGRVPTRGEVISHPSGYEFEIVEADPRSIKKLRVFKNSKSPAQG</sequence>
<dbReference type="InterPro" id="IPR005170">
    <property type="entry name" value="Transptr-assoc_dom"/>
</dbReference>
<evidence type="ECO:0000313" key="8">
    <source>
        <dbReference type="Proteomes" id="UP000231516"/>
    </source>
</evidence>
<dbReference type="PANTHER" id="PTHR22777">
    <property type="entry name" value="HEMOLYSIN-RELATED"/>
    <property type="match status" value="1"/>
</dbReference>
<dbReference type="InterPro" id="IPR044751">
    <property type="entry name" value="Ion_transp-like_CBS"/>
</dbReference>
<dbReference type="PROSITE" id="PS51371">
    <property type="entry name" value="CBS"/>
    <property type="match status" value="2"/>
</dbReference>
<keyword evidence="8" id="KW-1185">Reference proteome</keyword>
<protein>
    <submittedName>
        <fullName evidence="7">Magnesium/cobalt efflux protein</fullName>
    </submittedName>
</protein>
<keyword evidence="3 4" id="KW-0129">CBS domain</keyword>
<proteinExistence type="inferred from homology"/>
<dbReference type="GO" id="GO:0005886">
    <property type="term" value="C:plasma membrane"/>
    <property type="evidence" value="ECO:0007669"/>
    <property type="project" value="TreeGrafter"/>
</dbReference>
<evidence type="ECO:0000256" key="2">
    <source>
        <dbReference type="ARBA" id="ARBA00022737"/>
    </source>
</evidence>
<gene>
    <name evidence="7" type="ORF">BFP76_01605</name>
</gene>
<dbReference type="OrthoDB" id="9797674at2"/>
<dbReference type="SMART" id="SM01091">
    <property type="entry name" value="CorC_HlyC"/>
    <property type="match status" value="1"/>
</dbReference>
<dbReference type="AlphaFoldDB" id="A0A2G5K4M9"/>
<dbReference type="InterPro" id="IPR000644">
    <property type="entry name" value="CBS_dom"/>
</dbReference>
<comment type="similarity">
    <text evidence="1">Belongs to the UPF0053 family. Hemolysin C subfamily.</text>
</comment>
<accession>A0A2G5K4M9</accession>
<keyword evidence="2" id="KW-0677">Repeat</keyword>
<dbReference type="InterPro" id="IPR016169">
    <property type="entry name" value="FAD-bd_PCMH_sub2"/>
</dbReference>
<name>A0A2G5K4M9_9RHOB</name>
<dbReference type="EMBL" id="MDGM01000012">
    <property type="protein sequence ID" value="PIB23973.1"/>
    <property type="molecule type" value="Genomic_DNA"/>
</dbReference>
<evidence type="ECO:0000259" key="6">
    <source>
        <dbReference type="PROSITE" id="PS51371"/>
    </source>
</evidence>
<evidence type="ECO:0000256" key="5">
    <source>
        <dbReference type="SAM" id="MobiDB-lite"/>
    </source>
</evidence>
<evidence type="ECO:0000256" key="1">
    <source>
        <dbReference type="ARBA" id="ARBA00006446"/>
    </source>
</evidence>
<dbReference type="InterPro" id="IPR036318">
    <property type="entry name" value="FAD-bd_PCMH-like_sf"/>
</dbReference>
<dbReference type="RefSeq" id="WP_099592252.1">
    <property type="nucleotide sequence ID" value="NZ_MDGM01000012.1"/>
</dbReference>
<dbReference type="PANTHER" id="PTHR22777:SF27">
    <property type="entry name" value="MAGNESIUM AND COBALT EFFLUX PROTEIN CORC"/>
    <property type="match status" value="1"/>
</dbReference>
<dbReference type="Gene3D" id="3.10.580.10">
    <property type="entry name" value="CBS-domain"/>
    <property type="match status" value="1"/>
</dbReference>
<dbReference type="InterPro" id="IPR046342">
    <property type="entry name" value="CBS_dom_sf"/>
</dbReference>
<feature type="region of interest" description="Disordered" evidence="5">
    <location>
        <begin position="1"/>
        <end position="21"/>
    </location>
</feature>